<comment type="subcellular location">
    <subcellularLocation>
        <location evidence="1">Nucleus</location>
    </subcellularLocation>
</comment>
<dbReference type="GeneID" id="110777633"/>
<feature type="domain" description="RNA polymerase Rpb5 N-terminal" evidence="5">
    <location>
        <begin position="25"/>
        <end position="106"/>
    </location>
</feature>
<dbReference type="GO" id="GO:0003677">
    <property type="term" value="F:DNA binding"/>
    <property type="evidence" value="ECO:0007669"/>
    <property type="project" value="InterPro"/>
</dbReference>
<sequence length="224" mass="25590">MEVDGEINGEAVGRCLSSFIDDGTTESHRYYLARRTTLEMLKDRGYIIPSSEINQTLHEFRSIFGPKPDLDRLRIASVLQADQSKRIMVIFCGPQLVKVNTVRGIGAQIVNKEGLNGLILILQSKITSQAQRAVDQFQFKVEIFQITDLLVNITSHVLKPKHQVLTPREKEKLLKKYNLEEKQLPRMSMKDAIVRYYGYEKGQVLKVTYSGEITQSHVTYRCVS</sequence>
<accession>A0A9R0JKC0</accession>
<dbReference type="Gene3D" id="3.40.1340.10">
    <property type="entry name" value="RNA polymerase, Rpb5, N-terminal domain"/>
    <property type="match status" value="1"/>
</dbReference>
<dbReference type="RefSeq" id="XP_021837910.1">
    <property type="nucleotide sequence ID" value="XM_021982218.2"/>
</dbReference>
<dbReference type="Proteomes" id="UP000813463">
    <property type="component" value="Chromosome 1"/>
</dbReference>
<dbReference type="FunFam" id="3.90.940.20:FF:000001">
    <property type="entry name" value="DNA-directed RNA polymerases I, II, and III subunit RPABC1"/>
    <property type="match status" value="1"/>
</dbReference>
<dbReference type="KEGG" id="soe:110777633"/>
<comment type="similarity">
    <text evidence="3">Belongs to the archaeal Rpo5/eukaryotic RPB5 RNA polymerase subunit family.</text>
</comment>
<dbReference type="PIRSF" id="PIRSF000747">
    <property type="entry name" value="RPB5"/>
    <property type="match status" value="1"/>
</dbReference>
<dbReference type="InterPro" id="IPR036710">
    <property type="entry name" value="RNA_pol_Rpb5_N_sf"/>
</dbReference>
<dbReference type="InterPro" id="IPR035913">
    <property type="entry name" value="RPB5-like_sf"/>
</dbReference>
<evidence type="ECO:0000313" key="6">
    <source>
        <dbReference type="Proteomes" id="UP000813463"/>
    </source>
</evidence>
<dbReference type="AlphaFoldDB" id="A0A9R0JKC0"/>
<dbReference type="GO" id="GO:0006362">
    <property type="term" value="P:transcription elongation by RNA polymerase I"/>
    <property type="evidence" value="ECO:0000318"/>
    <property type="project" value="GO_Central"/>
</dbReference>
<reference evidence="6" key="1">
    <citation type="journal article" date="2021" name="Nat. Commun.">
        <title>Genomic analyses provide insights into spinach domestication and the genetic basis of agronomic traits.</title>
        <authorList>
            <person name="Cai X."/>
            <person name="Sun X."/>
            <person name="Xu C."/>
            <person name="Sun H."/>
            <person name="Wang X."/>
            <person name="Ge C."/>
            <person name="Zhang Z."/>
            <person name="Wang Q."/>
            <person name="Fei Z."/>
            <person name="Jiao C."/>
            <person name="Wang Q."/>
        </authorList>
    </citation>
    <scope>NUCLEOTIDE SEQUENCE [LARGE SCALE GENOMIC DNA]</scope>
    <source>
        <strain evidence="6">cv. Varoflay</strain>
    </source>
</reference>
<evidence type="ECO:0000256" key="2">
    <source>
        <dbReference type="ARBA" id="ARBA00023242"/>
    </source>
</evidence>
<dbReference type="OrthoDB" id="248779at2759"/>
<dbReference type="PANTHER" id="PTHR10535">
    <property type="entry name" value="DNA-DIRECTED RNA POLYMERASES I, II, AND III SUBUNIT RPABC1"/>
    <property type="match status" value="1"/>
</dbReference>
<keyword evidence="2" id="KW-0539">Nucleus</keyword>
<evidence type="ECO:0000259" key="4">
    <source>
        <dbReference type="Pfam" id="PF01191"/>
    </source>
</evidence>
<gene>
    <name evidence="7" type="primary">LOC110777633</name>
</gene>
<keyword evidence="7" id="KW-0240">DNA-directed RNA polymerase</keyword>
<evidence type="ECO:0000313" key="7">
    <source>
        <dbReference type="RefSeq" id="XP_021837910.1"/>
    </source>
</evidence>
<dbReference type="GO" id="GO:0042797">
    <property type="term" value="P:tRNA transcription by RNA polymerase III"/>
    <property type="evidence" value="ECO:0000318"/>
    <property type="project" value="GO_Central"/>
</dbReference>
<dbReference type="SUPFAM" id="SSF53036">
    <property type="entry name" value="Eukaryotic RPB5 N-terminal domain"/>
    <property type="match status" value="1"/>
</dbReference>
<evidence type="ECO:0000259" key="5">
    <source>
        <dbReference type="Pfam" id="PF03871"/>
    </source>
</evidence>
<keyword evidence="6" id="KW-1185">Reference proteome</keyword>
<keyword evidence="7" id="KW-0804">Transcription</keyword>
<reference evidence="7" key="2">
    <citation type="submission" date="2025-08" db="UniProtKB">
        <authorList>
            <consortium name="RefSeq"/>
        </authorList>
    </citation>
    <scope>IDENTIFICATION</scope>
    <source>
        <tissue evidence="7">Leaf</tissue>
    </source>
</reference>
<dbReference type="Gene3D" id="3.90.940.20">
    <property type="entry name" value="RPB5-like RNA polymerase subunit"/>
    <property type="match status" value="1"/>
</dbReference>
<proteinExistence type="inferred from homology"/>
<feature type="domain" description="RNA polymerase subunit H/Rpb5 C-terminal" evidence="4">
    <location>
        <begin position="151"/>
        <end position="223"/>
    </location>
</feature>
<evidence type="ECO:0000256" key="3">
    <source>
        <dbReference type="ARBA" id="ARBA00025765"/>
    </source>
</evidence>
<evidence type="ECO:0000256" key="1">
    <source>
        <dbReference type="ARBA" id="ARBA00004123"/>
    </source>
</evidence>
<protein>
    <submittedName>
        <fullName evidence="7">DNA-directed RNA polymerase V subunit 5A</fullName>
    </submittedName>
</protein>
<dbReference type="Pfam" id="PF01191">
    <property type="entry name" value="RNA_pol_Rpb5_C"/>
    <property type="match status" value="1"/>
</dbReference>
<dbReference type="Pfam" id="PF03871">
    <property type="entry name" value="RNA_pol_Rpb5_N"/>
    <property type="match status" value="1"/>
</dbReference>
<organism evidence="6 7">
    <name type="scientific">Spinacia oleracea</name>
    <name type="common">Spinach</name>
    <dbReference type="NCBI Taxonomy" id="3562"/>
    <lineage>
        <taxon>Eukaryota</taxon>
        <taxon>Viridiplantae</taxon>
        <taxon>Streptophyta</taxon>
        <taxon>Embryophyta</taxon>
        <taxon>Tracheophyta</taxon>
        <taxon>Spermatophyta</taxon>
        <taxon>Magnoliopsida</taxon>
        <taxon>eudicotyledons</taxon>
        <taxon>Gunneridae</taxon>
        <taxon>Pentapetalae</taxon>
        <taxon>Caryophyllales</taxon>
        <taxon>Chenopodiaceae</taxon>
        <taxon>Chenopodioideae</taxon>
        <taxon>Anserineae</taxon>
        <taxon>Spinacia</taxon>
    </lineage>
</organism>
<dbReference type="GO" id="GO:0003899">
    <property type="term" value="F:DNA-directed RNA polymerase activity"/>
    <property type="evidence" value="ECO:0007669"/>
    <property type="project" value="InterPro"/>
</dbReference>
<name>A0A9R0JKC0_SPIOL</name>
<dbReference type="GO" id="GO:0055029">
    <property type="term" value="C:nuclear DNA-directed RNA polymerase complex"/>
    <property type="evidence" value="ECO:0007669"/>
    <property type="project" value="UniProtKB-ARBA"/>
</dbReference>
<dbReference type="SUPFAM" id="SSF55287">
    <property type="entry name" value="RPB5-like RNA polymerase subunit"/>
    <property type="match status" value="1"/>
</dbReference>
<dbReference type="PANTHER" id="PTHR10535:SF2">
    <property type="entry name" value="DNA-DIRECTED RNA POLYMERASE V SUBUNIT 5A"/>
    <property type="match status" value="1"/>
</dbReference>
<dbReference type="GO" id="GO:0006366">
    <property type="term" value="P:transcription by RNA polymerase II"/>
    <property type="evidence" value="ECO:0000318"/>
    <property type="project" value="GO_Central"/>
</dbReference>
<dbReference type="InterPro" id="IPR014381">
    <property type="entry name" value="Arch_Rpo5/euc_Rpb5"/>
</dbReference>
<dbReference type="InterPro" id="IPR005571">
    <property type="entry name" value="RNA_pol_Rpb5_N"/>
</dbReference>
<dbReference type="InterPro" id="IPR000783">
    <property type="entry name" value="RNA_pol_subH/Rpb5_C"/>
</dbReference>